<organism evidence="1">
    <name type="scientific">bioreactor metagenome</name>
    <dbReference type="NCBI Taxonomy" id="1076179"/>
    <lineage>
        <taxon>unclassified sequences</taxon>
        <taxon>metagenomes</taxon>
        <taxon>ecological metagenomes</taxon>
    </lineage>
</organism>
<evidence type="ECO:0000313" key="1">
    <source>
        <dbReference type="EMBL" id="MPN59613.1"/>
    </source>
</evidence>
<gene>
    <name evidence="1" type="ORF">SDC9_207334</name>
</gene>
<protein>
    <submittedName>
        <fullName evidence="1">Uncharacterized protein</fullName>
    </submittedName>
</protein>
<reference evidence="1" key="1">
    <citation type="submission" date="2019-08" db="EMBL/GenBank/DDBJ databases">
        <authorList>
            <person name="Kucharzyk K."/>
            <person name="Murdoch R.W."/>
            <person name="Higgins S."/>
            <person name="Loffler F."/>
        </authorList>
    </citation>
    <scope>NUCLEOTIDE SEQUENCE</scope>
</reference>
<comment type="caution">
    <text evidence="1">The sequence shown here is derived from an EMBL/GenBank/DDBJ whole genome shotgun (WGS) entry which is preliminary data.</text>
</comment>
<accession>A0A645JJ10</accession>
<sequence>MKPCPLRPHLRKEILGFEGTGQQLRTPKLVGVVGFDSGFEVTRDDQIGHDRPRARVERLPLIPGADDLRGRITHDHLARAVPMAHPVVAINHEYRDRRTGQNPVQVFQILGQKRSGGTVRQVHDVSAEDRRCHAPSTAQSLLL</sequence>
<dbReference type="EMBL" id="VSSQ01133818">
    <property type="protein sequence ID" value="MPN59613.1"/>
    <property type="molecule type" value="Genomic_DNA"/>
</dbReference>
<name>A0A645JJ10_9ZZZZ</name>
<dbReference type="AlphaFoldDB" id="A0A645JJ10"/>
<proteinExistence type="predicted"/>